<dbReference type="Pfam" id="PF00990">
    <property type="entry name" value="GGDEF"/>
    <property type="match status" value="1"/>
</dbReference>
<dbReference type="PANTHER" id="PTHR45138:SF9">
    <property type="entry name" value="DIGUANYLATE CYCLASE DGCM-RELATED"/>
    <property type="match status" value="1"/>
</dbReference>
<dbReference type="InterPro" id="IPR029787">
    <property type="entry name" value="Nucleotide_cyclase"/>
</dbReference>
<dbReference type="GO" id="GO:0052621">
    <property type="term" value="F:diguanylate cyclase activity"/>
    <property type="evidence" value="ECO:0007669"/>
    <property type="project" value="UniProtKB-EC"/>
</dbReference>
<evidence type="ECO:0000256" key="2">
    <source>
        <dbReference type="ARBA" id="ARBA00012528"/>
    </source>
</evidence>
<keyword evidence="7" id="KW-1185">Reference proteome</keyword>
<name>A0A1T1GWB8_9GAMM</name>
<dbReference type="NCBIfam" id="TIGR00254">
    <property type="entry name" value="GGDEF"/>
    <property type="match status" value="1"/>
</dbReference>
<evidence type="ECO:0000313" key="7">
    <source>
        <dbReference type="Proteomes" id="UP000191160"/>
    </source>
</evidence>
<feature type="transmembrane region" description="Helical" evidence="4">
    <location>
        <begin position="75"/>
        <end position="94"/>
    </location>
</feature>
<gene>
    <name evidence="6" type="ORF">B1202_10730</name>
</gene>
<accession>A0A1T1GWB8</accession>
<dbReference type="Gene3D" id="3.30.70.270">
    <property type="match status" value="1"/>
</dbReference>
<feature type="transmembrane region" description="Helical" evidence="4">
    <location>
        <begin position="101"/>
        <end position="117"/>
    </location>
</feature>
<evidence type="ECO:0000256" key="4">
    <source>
        <dbReference type="SAM" id="Phobius"/>
    </source>
</evidence>
<dbReference type="InterPro" id="IPR050469">
    <property type="entry name" value="Diguanylate_Cyclase"/>
</dbReference>
<evidence type="ECO:0000256" key="1">
    <source>
        <dbReference type="ARBA" id="ARBA00001946"/>
    </source>
</evidence>
<dbReference type="SUPFAM" id="SSF55073">
    <property type="entry name" value="Nucleotide cyclase"/>
    <property type="match status" value="1"/>
</dbReference>
<dbReference type="FunFam" id="3.30.70.270:FF:000001">
    <property type="entry name" value="Diguanylate cyclase domain protein"/>
    <property type="match status" value="1"/>
</dbReference>
<proteinExistence type="predicted"/>
<dbReference type="PROSITE" id="PS50887">
    <property type="entry name" value="GGDEF"/>
    <property type="match status" value="1"/>
</dbReference>
<evidence type="ECO:0000256" key="3">
    <source>
        <dbReference type="ARBA" id="ARBA00034247"/>
    </source>
</evidence>
<keyword evidence="4" id="KW-1133">Transmembrane helix</keyword>
<feature type="transmembrane region" description="Helical" evidence="4">
    <location>
        <begin position="37"/>
        <end position="55"/>
    </location>
</feature>
<evidence type="ECO:0000313" key="6">
    <source>
        <dbReference type="EMBL" id="OOV81911.1"/>
    </source>
</evidence>
<dbReference type="PANTHER" id="PTHR45138">
    <property type="entry name" value="REGULATORY COMPONENTS OF SENSORY TRANSDUCTION SYSTEM"/>
    <property type="match status" value="1"/>
</dbReference>
<dbReference type="SMART" id="SM00267">
    <property type="entry name" value="GGDEF"/>
    <property type="match status" value="1"/>
</dbReference>
<dbReference type="EMBL" id="MVKX01000006">
    <property type="protein sequence ID" value="OOV81911.1"/>
    <property type="molecule type" value="Genomic_DNA"/>
</dbReference>
<feature type="domain" description="GGDEF" evidence="5">
    <location>
        <begin position="256"/>
        <end position="389"/>
    </location>
</feature>
<reference evidence="6 7" key="1">
    <citation type="submission" date="2017-02" db="EMBL/GenBank/DDBJ databases">
        <title>Acinetobacter sp. ANC 4945, whole genome shotgun sequencing project.</title>
        <authorList>
            <person name="Radolfova-Krizova L."/>
            <person name="Al Atrouni A."/>
            <person name="Nemec A."/>
        </authorList>
    </citation>
    <scope>NUCLEOTIDE SEQUENCE [LARGE SCALE GENOMIC DNA]</scope>
    <source>
        <strain evidence="6 7">ANC 4945</strain>
    </source>
</reference>
<dbReference type="CDD" id="cd01949">
    <property type="entry name" value="GGDEF"/>
    <property type="match status" value="1"/>
</dbReference>
<comment type="caution">
    <text evidence="6">The sequence shown here is derived from an EMBL/GenBank/DDBJ whole genome shotgun (WGS) entry which is preliminary data.</text>
</comment>
<keyword evidence="4" id="KW-0472">Membrane</keyword>
<dbReference type="InterPro" id="IPR000160">
    <property type="entry name" value="GGDEF_dom"/>
</dbReference>
<protein>
    <recommendedName>
        <fullName evidence="2">diguanylate cyclase</fullName>
        <ecNumber evidence="2">2.7.7.65</ecNumber>
    </recommendedName>
</protein>
<dbReference type="InterPro" id="IPR043128">
    <property type="entry name" value="Rev_trsase/Diguanyl_cyclase"/>
</dbReference>
<evidence type="ECO:0000259" key="5">
    <source>
        <dbReference type="PROSITE" id="PS50887"/>
    </source>
</evidence>
<feature type="transmembrane region" description="Helical" evidence="4">
    <location>
        <begin position="158"/>
        <end position="179"/>
    </location>
</feature>
<comment type="cofactor">
    <cofactor evidence="1">
        <name>Mg(2+)</name>
        <dbReference type="ChEBI" id="CHEBI:18420"/>
    </cofactor>
</comment>
<feature type="transmembrane region" description="Helical" evidence="4">
    <location>
        <begin position="191"/>
        <end position="215"/>
    </location>
</feature>
<keyword evidence="4" id="KW-0812">Transmembrane</keyword>
<feature type="transmembrane region" description="Helical" evidence="4">
    <location>
        <begin position="123"/>
        <end position="146"/>
    </location>
</feature>
<dbReference type="AlphaFoldDB" id="A0A1T1GWB8"/>
<sequence>MTVKSSIRDMILRNRIAQYLLEDEVVMNWSILKKCMLMLMLGSAIHLLWIIWKFYVYVTPELWQWVNLDLIHSQLWTNIVFFCLMVLLIWPCYAGKDNPKIQLILPYLSVGLFVISLCRDGYLIGVMSPATMISYVSLVTVGLVLFTRKIVYSMLIPATIFLSICMYLSIRGIIPYAPIFQPHAYGYQNSFWLFSMIFFIVPILLTCLALFEILLSQWRHREHLIQKLSQVDPLTNLFNRRSINQCLEQLDSAKTDTYALVLLDLDHFKRINDEYGHDKGDETLILVSQVLNQHLRGSDVVGRFGGEEFILVLKNSNLEQAIFIAERCRKAIEQLEIWGHDGQSIHVTASFGIAISTPELVPQQLLTHADQALYAAKAGGRNMVMAYTEQQSFSHLV</sequence>
<dbReference type="EC" id="2.7.7.65" evidence="2"/>
<organism evidence="6 7">
    <name type="scientific">Acinetobacter amyesii</name>
    <dbReference type="NCBI Taxonomy" id="2942470"/>
    <lineage>
        <taxon>Bacteria</taxon>
        <taxon>Pseudomonadati</taxon>
        <taxon>Pseudomonadota</taxon>
        <taxon>Gammaproteobacteria</taxon>
        <taxon>Moraxellales</taxon>
        <taxon>Moraxellaceae</taxon>
        <taxon>Acinetobacter</taxon>
    </lineage>
</organism>
<comment type="catalytic activity">
    <reaction evidence="3">
        <text>2 GTP = 3',3'-c-di-GMP + 2 diphosphate</text>
        <dbReference type="Rhea" id="RHEA:24898"/>
        <dbReference type="ChEBI" id="CHEBI:33019"/>
        <dbReference type="ChEBI" id="CHEBI:37565"/>
        <dbReference type="ChEBI" id="CHEBI:58805"/>
        <dbReference type="EC" id="2.7.7.65"/>
    </reaction>
</comment>
<dbReference type="Proteomes" id="UP000191160">
    <property type="component" value="Unassembled WGS sequence"/>
</dbReference>